<feature type="domain" description="DUF7708" evidence="3">
    <location>
        <begin position="61"/>
        <end position="199"/>
    </location>
</feature>
<dbReference type="OrthoDB" id="21416at2759"/>
<reference evidence="5" key="1">
    <citation type="submission" date="2022-11" db="EMBL/GenBank/DDBJ databases">
        <title>Genome Resource of Sclerotinia nivalis Strain SnTB1, a Plant Pathogen Isolated from American Ginseng.</title>
        <authorList>
            <person name="Fan S."/>
        </authorList>
    </citation>
    <scope>NUCLEOTIDE SEQUENCE</scope>
    <source>
        <strain evidence="5">SnTB1</strain>
    </source>
</reference>
<sequence length="560" mass="64233">MGSFGTNDPFQKCLDDFKKRLTNEELQDFQFSSLDDVKAAILKIQDDQSRRKSMMNLPRVKAFLEAFEQYEKIIEVFLNTSSILCFVWGPMKFCLQVASSWAESFDTLLDAYQQLAENIPLLSKYIDLFRSNQDMIRVAAMIYEDVLEFHRAALRIFSKPTWKRLFRATWKDFNSRFEHILKGLKQHKELVESQASVLHIQQYQIDQAGFRDSFKKVEEERHRSRRLALLNWLAATNSKLDQESAAAMRSDYPASGNWILHESRMKSWLDLRQSTIPILWMNGIPGAGKTILTSVIIEKCEKDSSVSTIYFYCKHGDFQRNTFVAISCSIITQLLKDNEVLLPYLYEECILSNSVSLVSNDLCTKLLEVCFGTIAKNTCLIIDGVDECELAQRKLLLSSLGSIIDNANSNRPGSLRALLVGEDSAEIRNTRWNEGMFLYAKLVLTNLYGQTTRDNLFEELQPGTFPAGFEQAYLRIATRIYQNPNDSERRTAEKLLGWITCAKRPMRWHEIQGAVAIDIVNEEFNFDGRRLRTHVADICGSLVEVLPGDRVQLVHVTAKS</sequence>
<evidence type="ECO:0000259" key="3">
    <source>
        <dbReference type="Pfam" id="PF24809"/>
    </source>
</evidence>
<evidence type="ECO:0000313" key="6">
    <source>
        <dbReference type="Proteomes" id="UP001152300"/>
    </source>
</evidence>
<evidence type="ECO:0008006" key="7">
    <source>
        <dbReference type="Google" id="ProtNLM"/>
    </source>
</evidence>
<dbReference type="Pfam" id="PF22939">
    <property type="entry name" value="WHD_GPIID"/>
    <property type="match status" value="1"/>
</dbReference>
<accession>A0A9X0AGM7</accession>
<dbReference type="AlphaFoldDB" id="A0A9X0AGM7"/>
<comment type="caution">
    <text evidence="5">The sequence shown here is derived from an EMBL/GenBank/DDBJ whole genome shotgun (WGS) entry which is preliminary data.</text>
</comment>
<keyword evidence="1" id="KW-0677">Repeat</keyword>
<feature type="domain" description="GPI inositol-deacylase winged helix" evidence="2">
    <location>
        <begin position="489"/>
        <end position="559"/>
    </location>
</feature>
<evidence type="ECO:0000259" key="4">
    <source>
        <dbReference type="Pfam" id="PF24883"/>
    </source>
</evidence>
<protein>
    <recommendedName>
        <fullName evidence="7">NACHT domain-containing protein</fullName>
    </recommendedName>
</protein>
<keyword evidence="6" id="KW-1185">Reference proteome</keyword>
<dbReference type="Pfam" id="PF24809">
    <property type="entry name" value="DUF7708"/>
    <property type="match status" value="1"/>
</dbReference>
<dbReference type="InterPro" id="IPR056884">
    <property type="entry name" value="NPHP3-like_N"/>
</dbReference>
<dbReference type="Pfam" id="PF24883">
    <property type="entry name" value="NPHP3_N"/>
    <property type="match status" value="1"/>
</dbReference>
<dbReference type="InterPro" id="IPR054471">
    <property type="entry name" value="GPIID_WHD"/>
</dbReference>
<evidence type="ECO:0000256" key="1">
    <source>
        <dbReference type="ARBA" id="ARBA00022737"/>
    </source>
</evidence>
<dbReference type="InterPro" id="IPR056125">
    <property type="entry name" value="DUF7708"/>
</dbReference>
<proteinExistence type="predicted"/>
<dbReference type="Gene3D" id="3.40.50.300">
    <property type="entry name" value="P-loop containing nucleotide triphosphate hydrolases"/>
    <property type="match status" value="1"/>
</dbReference>
<dbReference type="PANTHER" id="PTHR10039">
    <property type="entry name" value="AMELOGENIN"/>
    <property type="match status" value="1"/>
</dbReference>
<evidence type="ECO:0000259" key="2">
    <source>
        <dbReference type="Pfam" id="PF22939"/>
    </source>
</evidence>
<dbReference type="EMBL" id="JAPEIS010000010">
    <property type="protein sequence ID" value="KAJ8062489.1"/>
    <property type="molecule type" value="Genomic_DNA"/>
</dbReference>
<organism evidence="5 6">
    <name type="scientific">Sclerotinia nivalis</name>
    <dbReference type="NCBI Taxonomy" id="352851"/>
    <lineage>
        <taxon>Eukaryota</taxon>
        <taxon>Fungi</taxon>
        <taxon>Dikarya</taxon>
        <taxon>Ascomycota</taxon>
        <taxon>Pezizomycotina</taxon>
        <taxon>Leotiomycetes</taxon>
        <taxon>Helotiales</taxon>
        <taxon>Sclerotiniaceae</taxon>
        <taxon>Sclerotinia</taxon>
    </lineage>
</organism>
<evidence type="ECO:0000313" key="5">
    <source>
        <dbReference type="EMBL" id="KAJ8062489.1"/>
    </source>
</evidence>
<dbReference type="SUPFAM" id="SSF52540">
    <property type="entry name" value="P-loop containing nucleoside triphosphate hydrolases"/>
    <property type="match status" value="1"/>
</dbReference>
<gene>
    <name evidence="5" type="ORF">OCU04_009019</name>
</gene>
<feature type="domain" description="Nephrocystin 3-like N-terminal" evidence="4">
    <location>
        <begin position="255"/>
        <end position="409"/>
    </location>
</feature>
<name>A0A9X0AGM7_9HELO</name>
<dbReference type="Proteomes" id="UP001152300">
    <property type="component" value="Unassembled WGS sequence"/>
</dbReference>
<dbReference type="PANTHER" id="PTHR10039:SF14">
    <property type="entry name" value="NACHT DOMAIN-CONTAINING PROTEIN"/>
    <property type="match status" value="1"/>
</dbReference>
<dbReference type="InterPro" id="IPR027417">
    <property type="entry name" value="P-loop_NTPase"/>
</dbReference>